<reference evidence="1 2" key="1">
    <citation type="submission" date="2015-03" db="EMBL/GenBank/DDBJ databases">
        <authorList>
            <person name="Urmite Genomes"/>
        </authorList>
    </citation>
    <scope>NUCLEOTIDE SEQUENCE [LARGE SCALE GENOMIC DNA]</scope>
    <source>
        <strain evidence="1 2">CSUR P1491</strain>
    </source>
</reference>
<dbReference type="RefSeq" id="WP_090601388.1">
    <property type="nucleotide sequence ID" value="NZ_CTEE01000001.1"/>
</dbReference>
<evidence type="ECO:0000313" key="1">
    <source>
        <dbReference type="EMBL" id="CQD11836.1"/>
    </source>
</evidence>
<sequence length="91" mass="9558">MPAPRGAKVNDRDVYATVACGALRAEVVRCCDWDASDGIDTVDISFEARINGLREDGGGAAEIFATDSTELFGLAQVAVQAALLLGEARRS</sequence>
<dbReference type="Proteomes" id="UP000199251">
    <property type="component" value="Unassembled WGS sequence"/>
</dbReference>
<dbReference type="EMBL" id="CTEE01000001">
    <property type="protein sequence ID" value="CQD11836.1"/>
    <property type="molecule type" value="Genomic_DNA"/>
</dbReference>
<proteinExistence type="predicted"/>
<dbReference type="STRING" id="141349.BN1232_02227"/>
<evidence type="ECO:0000313" key="2">
    <source>
        <dbReference type="Proteomes" id="UP000199251"/>
    </source>
</evidence>
<dbReference type="AlphaFoldDB" id="A0A0E4GX48"/>
<dbReference type="OrthoDB" id="9907805at2"/>
<name>A0A0E4GX48_MYCLN</name>
<protein>
    <submittedName>
        <fullName evidence="1">Uncharacterized protein</fullName>
    </submittedName>
</protein>
<accession>A0A0E4GX48</accession>
<organism evidence="1 2">
    <name type="scientific">Mycobacterium lentiflavum</name>
    <dbReference type="NCBI Taxonomy" id="141349"/>
    <lineage>
        <taxon>Bacteria</taxon>
        <taxon>Bacillati</taxon>
        <taxon>Actinomycetota</taxon>
        <taxon>Actinomycetes</taxon>
        <taxon>Mycobacteriales</taxon>
        <taxon>Mycobacteriaceae</taxon>
        <taxon>Mycobacterium</taxon>
        <taxon>Mycobacterium simiae complex</taxon>
    </lineage>
</organism>
<gene>
    <name evidence="1" type="ORF">BN1232_02227</name>
</gene>